<gene>
    <name evidence="17" type="ORF">IZO911_LOCUS33017</name>
</gene>
<evidence type="ECO:0000256" key="1">
    <source>
        <dbReference type="ARBA" id="ARBA00004651"/>
    </source>
</evidence>
<feature type="transmembrane region" description="Helical" evidence="15">
    <location>
        <begin position="138"/>
        <end position="159"/>
    </location>
</feature>
<keyword evidence="10 15" id="KW-0472">Membrane</keyword>
<keyword evidence="8 15" id="KW-1133">Transmembrane helix</keyword>
<evidence type="ECO:0000313" key="17">
    <source>
        <dbReference type="EMBL" id="CAF1281927.1"/>
    </source>
</evidence>
<dbReference type="PROSITE" id="PS51996">
    <property type="entry name" value="TR_MART"/>
    <property type="match status" value="1"/>
</dbReference>
<keyword evidence="11" id="KW-0675">Receptor</keyword>
<dbReference type="PANTHER" id="PTHR24230">
    <property type="entry name" value="G-PROTEIN COUPLED RECEPTOR"/>
    <property type="match status" value="1"/>
</dbReference>
<keyword evidence="4 14" id="KW-0328">Glycosyltransferase</keyword>
<feature type="domain" description="G-protein coupled receptors family 1 profile" evidence="16">
    <location>
        <begin position="34"/>
        <end position="201"/>
    </location>
</feature>
<dbReference type="AlphaFoldDB" id="A0A815C8Q7"/>
<protein>
    <recommendedName>
        <fullName evidence="14">NAD(P)(+)--arginine ADP-ribosyltransferase</fullName>
        <ecNumber evidence="14">2.4.2.31</ecNumber>
    </recommendedName>
    <alternativeName>
        <fullName evidence="14">Mono(ADP-ribosyl)transferase</fullName>
    </alternativeName>
</protein>
<proteinExistence type="inferred from homology"/>
<dbReference type="GO" id="GO:0007218">
    <property type="term" value="P:neuropeptide signaling pathway"/>
    <property type="evidence" value="ECO:0007669"/>
    <property type="project" value="TreeGrafter"/>
</dbReference>
<keyword evidence="6 15" id="KW-0812">Transmembrane</keyword>
<evidence type="ECO:0000256" key="3">
    <source>
        <dbReference type="ARBA" id="ARBA00022475"/>
    </source>
</evidence>
<dbReference type="Proteomes" id="UP000663860">
    <property type="component" value="Unassembled WGS sequence"/>
</dbReference>
<evidence type="ECO:0000256" key="13">
    <source>
        <dbReference type="ARBA" id="ARBA00047597"/>
    </source>
</evidence>
<accession>A0A815C8Q7</accession>
<dbReference type="Gene3D" id="1.20.1070.10">
    <property type="entry name" value="Rhodopsin 7-helix transmembrane proteins"/>
    <property type="match status" value="1"/>
</dbReference>
<keyword evidence="12" id="KW-0807">Transducer</keyword>
<keyword evidence="14" id="KW-0521">NADP</keyword>
<comment type="similarity">
    <text evidence="2 14">Belongs to the Arg-specific ADP-ribosyltransferase family.</text>
</comment>
<evidence type="ECO:0000256" key="2">
    <source>
        <dbReference type="ARBA" id="ARBA00009558"/>
    </source>
</evidence>
<dbReference type="Pfam" id="PF01129">
    <property type="entry name" value="ART"/>
    <property type="match status" value="1"/>
</dbReference>
<feature type="transmembrane region" description="Helical" evidence="15">
    <location>
        <begin position="21"/>
        <end position="43"/>
    </location>
</feature>
<dbReference type="InterPro" id="IPR000276">
    <property type="entry name" value="GPCR_Rhodpsn"/>
</dbReference>
<dbReference type="GO" id="GO:0005886">
    <property type="term" value="C:plasma membrane"/>
    <property type="evidence" value="ECO:0007669"/>
    <property type="project" value="UniProtKB-SubCell"/>
</dbReference>
<evidence type="ECO:0000313" key="18">
    <source>
        <dbReference type="Proteomes" id="UP000663860"/>
    </source>
</evidence>
<dbReference type="PROSITE" id="PS50262">
    <property type="entry name" value="G_PROTEIN_RECEP_F1_2"/>
    <property type="match status" value="1"/>
</dbReference>
<comment type="caution">
    <text evidence="17">The sequence shown here is derived from an EMBL/GenBank/DDBJ whole genome shotgun (WGS) entry which is preliminary data.</text>
</comment>
<feature type="transmembrane region" description="Helical" evidence="15">
    <location>
        <begin position="96"/>
        <end position="118"/>
    </location>
</feature>
<feature type="transmembrane region" description="Helical" evidence="15">
    <location>
        <begin position="55"/>
        <end position="76"/>
    </location>
</feature>
<dbReference type="GO" id="GO:0008528">
    <property type="term" value="F:G protein-coupled peptide receptor activity"/>
    <property type="evidence" value="ECO:0007669"/>
    <property type="project" value="TreeGrafter"/>
</dbReference>
<dbReference type="SUPFAM" id="SSF56399">
    <property type="entry name" value="ADP-ribosylation"/>
    <property type="match status" value="1"/>
</dbReference>
<sequence>MNTTSSSIPYNLQVEINKISIYVYPITIILTITTNILNICVLCRRNLRLSSSTQYFLAFALSSILYTCEIPVMMFIRIRFGYIVTSSSVGCRLQTFMINIMPLFISIMLVFASIDRFFTSSPLIRMRNLNQVHIARRIIIITIILTVIYISPILIIYYFNSNMNQCITYSSTIAIIYLSSRIIFSYIIIPLAMGIFGFLIIRNIRNQIHRINPFARNPERQNRRRYRPLAKSCMADDTPHSTSRFVDVEFHNKKLSPICGYWNEKLVSLEDALKFIEPRSDELENSIKTAKKDCHFPSEHGLTHDESAAIFLYTMEDGDNSLYRVLNQALRSEDRSIVKPWFPYLKLFDTALTKLPTVKKNIWRGVIGDISQYFNKNEELTWWSITSCSLSMHTIMHFLASETTITLILIEAVHGKYVTGYTKYPNEDEVLLGPGTQLRVVSDALDHPGGVNVVHLVEVSEDSDEQLASAMSTISILPEIVNKITFKSHQHQRFALVCGGRRCPDCKRCRDWHYSGILDSEISNGTYNRKNWQRVQGATCRYHYDVHRFGDRIFEHRFRNFRDRDHQHFCRCNQNK</sequence>
<keyword evidence="9" id="KW-0297">G-protein coupled receptor</keyword>
<dbReference type="GO" id="GO:0016779">
    <property type="term" value="F:nucleotidyltransferase activity"/>
    <property type="evidence" value="ECO:0007669"/>
    <property type="project" value="UniProtKB-KW"/>
</dbReference>
<organism evidence="17 18">
    <name type="scientific">Adineta steineri</name>
    <dbReference type="NCBI Taxonomy" id="433720"/>
    <lineage>
        <taxon>Eukaryota</taxon>
        <taxon>Metazoa</taxon>
        <taxon>Spiralia</taxon>
        <taxon>Gnathifera</taxon>
        <taxon>Rotifera</taxon>
        <taxon>Eurotatoria</taxon>
        <taxon>Bdelloidea</taxon>
        <taxon>Adinetida</taxon>
        <taxon>Adinetidae</taxon>
        <taxon>Adineta</taxon>
    </lineage>
</organism>
<feature type="transmembrane region" description="Helical" evidence="15">
    <location>
        <begin position="174"/>
        <end position="201"/>
    </location>
</feature>
<dbReference type="GO" id="GO:0106274">
    <property type="term" value="F:NAD+-protein-arginine ADP-ribosyltransferase activity"/>
    <property type="evidence" value="ECO:0007669"/>
    <property type="project" value="UniProtKB-EC"/>
</dbReference>
<evidence type="ECO:0000256" key="6">
    <source>
        <dbReference type="ARBA" id="ARBA00022692"/>
    </source>
</evidence>
<dbReference type="SUPFAM" id="SSF81321">
    <property type="entry name" value="Family A G protein-coupled receptor-like"/>
    <property type="match status" value="1"/>
</dbReference>
<keyword evidence="3" id="KW-1003">Cell membrane</keyword>
<keyword evidence="5 14" id="KW-0808">Transferase</keyword>
<evidence type="ECO:0000259" key="16">
    <source>
        <dbReference type="PROSITE" id="PS50262"/>
    </source>
</evidence>
<reference evidence="17" key="1">
    <citation type="submission" date="2021-02" db="EMBL/GenBank/DDBJ databases">
        <authorList>
            <person name="Nowell W R."/>
        </authorList>
    </citation>
    <scope>NUCLEOTIDE SEQUENCE</scope>
</reference>
<keyword evidence="7" id="KW-0548">Nucleotidyltransferase</keyword>
<dbReference type="Gene3D" id="3.90.176.10">
    <property type="entry name" value="Toxin ADP-ribosyltransferase, Chain A, domain 1"/>
    <property type="match status" value="1"/>
</dbReference>
<evidence type="ECO:0000256" key="14">
    <source>
        <dbReference type="RuleBase" id="RU361228"/>
    </source>
</evidence>
<name>A0A815C8Q7_9BILA</name>
<keyword evidence="14" id="KW-0520">NAD</keyword>
<dbReference type="PANTHER" id="PTHR24230:SF75">
    <property type="entry name" value="RELAXIN FAMILY PEPTIDE RECEPTOR 3"/>
    <property type="match status" value="1"/>
</dbReference>
<evidence type="ECO:0000256" key="4">
    <source>
        <dbReference type="ARBA" id="ARBA00022676"/>
    </source>
</evidence>
<evidence type="ECO:0000256" key="11">
    <source>
        <dbReference type="ARBA" id="ARBA00023170"/>
    </source>
</evidence>
<evidence type="ECO:0000256" key="9">
    <source>
        <dbReference type="ARBA" id="ARBA00023040"/>
    </source>
</evidence>
<comment type="subcellular location">
    <subcellularLocation>
        <location evidence="1">Cell membrane</location>
        <topology evidence="1">Multi-pass membrane protein</topology>
    </subcellularLocation>
</comment>
<evidence type="ECO:0000256" key="10">
    <source>
        <dbReference type="ARBA" id="ARBA00023136"/>
    </source>
</evidence>
<dbReference type="InterPro" id="IPR000768">
    <property type="entry name" value="ART"/>
</dbReference>
<dbReference type="CDD" id="cd00637">
    <property type="entry name" value="7tm_classA_rhodopsin-like"/>
    <property type="match status" value="1"/>
</dbReference>
<dbReference type="InterPro" id="IPR017452">
    <property type="entry name" value="GPCR_Rhodpsn_7TM"/>
</dbReference>
<evidence type="ECO:0000256" key="7">
    <source>
        <dbReference type="ARBA" id="ARBA00022695"/>
    </source>
</evidence>
<comment type="catalytic activity">
    <reaction evidence="13 14">
        <text>L-arginyl-[protein] + NAD(+) = N(omega)-(ADP-D-ribosyl)-L-arginyl-[protein] + nicotinamide + H(+)</text>
        <dbReference type="Rhea" id="RHEA:19149"/>
        <dbReference type="Rhea" id="RHEA-COMP:10532"/>
        <dbReference type="Rhea" id="RHEA-COMP:15087"/>
        <dbReference type="ChEBI" id="CHEBI:15378"/>
        <dbReference type="ChEBI" id="CHEBI:17154"/>
        <dbReference type="ChEBI" id="CHEBI:29965"/>
        <dbReference type="ChEBI" id="CHEBI:57540"/>
        <dbReference type="ChEBI" id="CHEBI:142554"/>
        <dbReference type="EC" id="2.4.2.31"/>
    </reaction>
</comment>
<dbReference type="EMBL" id="CAJNOE010000591">
    <property type="protein sequence ID" value="CAF1281927.1"/>
    <property type="molecule type" value="Genomic_DNA"/>
</dbReference>
<evidence type="ECO:0000256" key="8">
    <source>
        <dbReference type="ARBA" id="ARBA00022989"/>
    </source>
</evidence>
<dbReference type="Pfam" id="PF00001">
    <property type="entry name" value="7tm_1"/>
    <property type="match status" value="1"/>
</dbReference>
<evidence type="ECO:0000256" key="12">
    <source>
        <dbReference type="ARBA" id="ARBA00023224"/>
    </source>
</evidence>
<evidence type="ECO:0000256" key="15">
    <source>
        <dbReference type="SAM" id="Phobius"/>
    </source>
</evidence>
<evidence type="ECO:0000256" key="5">
    <source>
        <dbReference type="ARBA" id="ARBA00022679"/>
    </source>
</evidence>
<dbReference type="EC" id="2.4.2.31" evidence="14"/>